<evidence type="ECO:0000313" key="3">
    <source>
        <dbReference type="Proteomes" id="UP001283361"/>
    </source>
</evidence>
<reference evidence="2" key="1">
    <citation type="journal article" date="2023" name="G3 (Bethesda)">
        <title>A reference genome for the long-term kleptoplast-retaining sea slug Elysia crispata morphotype clarki.</title>
        <authorList>
            <person name="Eastman K.E."/>
            <person name="Pendleton A.L."/>
            <person name="Shaikh M.A."/>
            <person name="Suttiyut T."/>
            <person name="Ogas R."/>
            <person name="Tomko P."/>
            <person name="Gavelis G."/>
            <person name="Widhalm J.R."/>
            <person name="Wisecaver J.H."/>
        </authorList>
    </citation>
    <scope>NUCLEOTIDE SEQUENCE</scope>
    <source>
        <strain evidence="2">ECLA1</strain>
    </source>
</reference>
<name>A0AAE1DIY0_9GAST</name>
<feature type="compositionally biased region" description="Basic and acidic residues" evidence="1">
    <location>
        <begin position="1"/>
        <end position="12"/>
    </location>
</feature>
<evidence type="ECO:0000313" key="2">
    <source>
        <dbReference type="EMBL" id="KAK3772321.1"/>
    </source>
</evidence>
<accession>A0AAE1DIY0</accession>
<dbReference type="AlphaFoldDB" id="A0AAE1DIY0"/>
<organism evidence="2 3">
    <name type="scientific">Elysia crispata</name>
    <name type="common">lettuce slug</name>
    <dbReference type="NCBI Taxonomy" id="231223"/>
    <lineage>
        <taxon>Eukaryota</taxon>
        <taxon>Metazoa</taxon>
        <taxon>Spiralia</taxon>
        <taxon>Lophotrochozoa</taxon>
        <taxon>Mollusca</taxon>
        <taxon>Gastropoda</taxon>
        <taxon>Heterobranchia</taxon>
        <taxon>Euthyneura</taxon>
        <taxon>Panpulmonata</taxon>
        <taxon>Sacoglossa</taxon>
        <taxon>Placobranchoidea</taxon>
        <taxon>Plakobranchidae</taxon>
        <taxon>Elysia</taxon>
    </lineage>
</organism>
<feature type="region of interest" description="Disordered" evidence="1">
    <location>
        <begin position="1"/>
        <end position="29"/>
    </location>
</feature>
<sequence>MRRVEEEFERKSTGSARPDCTCHSPSPHQHLYTQPQTTLLSQIRKGNFLFPGNKAKVCCCRQHRAFLQNCIRASSVVLFSGALHQDRRQ</sequence>
<dbReference type="Proteomes" id="UP001283361">
    <property type="component" value="Unassembled WGS sequence"/>
</dbReference>
<gene>
    <name evidence="2" type="ORF">RRG08_018313</name>
</gene>
<keyword evidence="3" id="KW-1185">Reference proteome</keyword>
<evidence type="ECO:0000256" key="1">
    <source>
        <dbReference type="SAM" id="MobiDB-lite"/>
    </source>
</evidence>
<protein>
    <submittedName>
        <fullName evidence="2">Uncharacterized protein</fullName>
    </submittedName>
</protein>
<proteinExistence type="predicted"/>
<dbReference type="EMBL" id="JAWDGP010003635">
    <property type="protein sequence ID" value="KAK3772321.1"/>
    <property type="molecule type" value="Genomic_DNA"/>
</dbReference>
<comment type="caution">
    <text evidence="2">The sequence shown here is derived from an EMBL/GenBank/DDBJ whole genome shotgun (WGS) entry which is preliminary data.</text>
</comment>